<dbReference type="RefSeq" id="WP_344772177.1">
    <property type="nucleotide sequence ID" value="NZ_BAABAH010000001.1"/>
</dbReference>
<feature type="region of interest" description="Disordered" evidence="1">
    <location>
        <begin position="99"/>
        <end position="123"/>
    </location>
</feature>
<proteinExistence type="predicted"/>
<organism evidence="2 3">
    <name type="scientific">Nocardioides panacisoli</name>
    <dbReference type="NCBI Taxonomy" id="627624"/>
    <lineage>
        <taxon>Bacteria</taxon>
        <taxon>Bacillati</taxon>
        <taxon>Actinomycetota</taxon>
        <taxon>Actinomycetes</taxon>
        <taxon>Propionibacteriales</taxon>
        <taxon>Nocardioidaceae</taxon>
        <taxon>Nocardioides</taxon>
    </lineage>
</organism>
<sequence length="123" mass="12531">MSIPVGIGDLKAALADFGSGYLLTTVDGRVKVVTVDPEYGDDGLRVTGPGSGTLGNVGSNPVVSLVFPPKEPRGYTLIVDGTGRPHGDDVVVQPTSAVLHRPRSHADGPPPPDGCGHDCAPVP</sequence>
<evidence type="ECO:0000313" key="2">
    <source>
        <dbReference type="EMBL" id="GAA3804432.1"/>
    </source>
</evidence>
<dbReference type="SUPFAM" id="SSF50475">
    <property type="entry name" value="FMN-binding split barrel"/>
    <property type="match status" value="1"/>
</dbReference>
<name>A0ABP7HU49_9ACTN</name>
<reference evidence="3" key="1">
    <citation type="journal article" date="2019" name="Int. J. Syst. Evol. Microbiol.">
        <title>The Global Catalogue of Microorganisms (GCM) 10K type strain sequencing project: providing services to taxonomists for standard genome sequencing and annotation.</title>
        <authorList>
            <consortium name="The Broad Institute Genomics Platform"/>
            <consortium name="The Broad Institute Genome Sequencing Center for Infectious Disease"/>
            <person name="Wu L."/>
            <person name="Ma J."/>
        </authorList>
    </citation>
    <scope>NUCLEOTIDE SEQUENCE [LARGE SCALE GENOMIC DNA]</scope>
    <source>
        <strain evidence="3">JCM 16953</strain>
    </source>
</reference>
<evidence type="ECO:0000256" key="1">
    <source>
        <dbReference type="SAM" id="MobiDB-lite"/>
    </source>
</evidence>
<protein>
    <recommendedName>
        <fullName evidence="4">Pyridoxamine 5'-phosphate oxidase family protein</fullName>
    </recommendedName>
</protein>
<gene>
    <name evidence="2" type="ORF">GCM10022242_04660</name>
</gene>
<dbReference type="EMBL" id="BAABAH010000001">
    <property type="protein sequence ID" value="GAA3804432.1"/>
    <property type="molecule type" value="Genomic_DNA"/>
</dbReference>
<comment type="caution">
    <text evidence="2">The sequence shown here is derived from an EMBL/GenBank/DDBJ whole genome shotgun (WGS) entry which is preliminary data.</text>
</comment>
<dbReference type="Proteomes" id="UP001501821">
    <property type="component" value="Unassembled WGS sequence"/>
</dbReference>
<evidence type="ECO:0000313" key="3">
    <source>
        <dbReference type="Proteomes" id="UP001501821"/>
    </source>
</evidence>
<evidence type="ECO:0008006" key="4">
    <source>
        <dbReference type="Google" id="ProtNLM"/>
    </source>
</evidence>
<accession>A0ABP7HU49</accession>
<keyword evidence="3" id="KW-1185">Reference proteome</keyword>